<sequence>MKRIKYILAIFFLISLAIQSCKKEEDLGEDPYGNGKQPLGIVISQTLAPVPAEGIVGSTVTVKVTGLMPYKDQLSFMFNGEKAEVVSVSATEIVVKVPEAGSTGVTSISIGDQLIVGPQFIVTGLIKTDITWKATAGANGYVSQYYEMNDGRALVVGGFNNYDNKGIVTPINRIARVSLDGDYDRTFRTGRGANGQLSRVIEVGGRFVIAGGFNGYNQRTENISNITTLFPNGAIDTVYIRTQRRPTLTDTITHKWFPKFNGGTNEYINRVYPHQGKILVTGNFRYYVKRDYRKANYDFSRDTVILDSTEIRQILRFNLDGSLDKTYRFNAATNKGNVSGNGPIDSYMHTDAANLEKLMVFGNFVTFDDQPAVRILRLTANGTIDPSFNPGSGVDNGISSLTYNATTKKYLITGIFTRYNGKPVNGMALINEDGSLDESFIPRSLEGGFPSFAKQLSGGLIVVSGGFRKYNNVTRNGFMVLTAAGQLAAGYNATGPFNGGLSDVIETKSADGKKALLLIGNFNRFDNQPVNNIMRVTIE</sequence>
<keyword evidence="3" id="KW-1185">Reference proteome</keyword>
<dbReference type="Pfam" id="PF17164">
    <property type="entry name" value="DUF5122"/>
    <property type="match status" value="2"/>
</dbReference>
<proteinExistence type="predicted"/>
<evidence type="ECO:0000259" key="1">
    <source>
        <dbReference type="Pfam" id="PF16400"/>
    </source>
</evidence>
<dbReference type="OrthoDB" id="9805017at2"/>
<dbReference type="Gene3D" id="2.60.40.10">
    <property type="entry name" value="Immunoglobulins"/>
    <property type="match status" value="1"/>
</dbReference>
<protein>
    <submittedName>
        <fullName evidence="2">DUF5008 domain-containing protein</fullName>
    </submittedName>
</protein>
<gene>
    <name evidence="2" type="ORF">EZ449_07400</name>
</gene>
<comment type="caution">
    <text evidence="2">The sequence shown here is derived from an EMBL/GenBank/DDBJ whole genome shotgun (WGS) entry which is preliminary data.</text>
</comment>
<dbReference type="Proteomes" id="UP000291485">
    <property type="component" value="Unassembled WGS sequence"/>
</dbReference>
<dbReference type="InterPro" id="IPR032175">
    <property type="entry name" value="DUF5008"/>
</dbReference>
<dbReference type="RefSeq" id="WP_131557330.1">
    <property type="nucleotide sequence ID" value="NZ_SJSN01000005.1"/>
</dbReference>
<dbReference type="InterPro" id="IPR013783">
    <property type="entry name" value="Ig-like_fold"/>
</dbReference>
<dbReference type="EMBL" id="SJSN01000005">
    <property type="protein sequence ID" value="TCD10708.1"/>
    <property type="molecule type" value="Genomic_DNA"/>
</dbReference>
<dbReference type="InterPro" id="IPR013431">
    <property type="entry name" value="Delta_60_rpt"/>
</dbReference>
<feature type="domain" description="DUF5008" evidence="1">
    <location>
        <begin position="25"/>
        <end position="118"/>
    </location>
</feature>
<organism evidence="2 3">
    <name type="scientific">Pedobacter frigidisoli</name>
    <dbReference type="NCBI Taxonomy" id="2530455"/>
    <lineage>
        <taxon>Bacteria</taxon>
        <taxon>Pseudomonadati</taxon>
        <taxon>Bacteroidota</taxon>
        <taxon>Sphingobacteriia</taxon>
        <taxon>Sphingobacteriales</taxon>
        <taxon>Sphingobacteriaceae</taxon>
        <taxon>Pedobacter</taxon>
    </lineage>
</organism>
<reference evidence="2 3" key="1">
    <citation type="submission" date="2019-02" db="EMBL/GenBank/DDBJ databases">
        <title>Pedobacter sp. RP-3-11 sp. nov., isolated from Arctic soil.</title>
        <authorList>
            <person name="Dahal R.H."/>
        </authorList>
    </citation>
    <scope>NUCLEOTIDE SEQUENCE [LARGE SCALE GENOMIC DNA]</scope>
    <source>
        <strain evidence="2 3">RP-3-11</strain>
    </source>
</reference>
<evidence type="ECO:0000313" key="3">
    <source>
        <dbReference type="Proteomes" id="UP000291485"/>
    </source>
</evidence>
<dbReference type="Pfam" id="PF16400">
    <property type="entry name" value="DUF5008"/>
    <property type="match status" value="1"/>
</dbReference>
<dbReference type="PROSITE" id="PS51257">
    <property type="entry name" value="PROKAR_LIPOPROTEIN"/>
    <property type="match status" value="1"/>
</dbReference>
<accession>A0A4V2MMZ3</accession>
<name>A0A4V2MMZ3_9SPHI</name>
<evidence type="ECO:0000313" key="2">
    <source>
        <dbReference type="EMBL" id="TCD10708.1"/>
    </source>
</evidence>
<dbReference type="AlphaFoldDB" id="A0A4V2MMZ3"/>
<dbReference type="Gene3D" id="2.80.10.50">
    <property type="match status" value="2"/>
</dbReference>